<evidence type="ECO:0000313" key="2">
    <source>
        <dbReference type="Proteomes" id="UP001314170"/>
    </source>
</evidence>
<accession>A0AAV1SLE8</accession>
<dbReference type="EMBL" id="CAWUPB010001194">
    <property type="protein sequence ID" value="CAK7353220.1"/>
    <property type="molecule type" value="Genomic_DNA"/>
</dbReference>
<dbReference type="Gene3D" id="1.20.1250.20">
    <property type="entry name" value="MFS general substrate transporter like domains"/>
    <property type="match status" value="1"/>
</dbReference>
<sequence length="148" mass="16999">MMIRLRVFNFATANEAFERVASFGLLTNVISYLPREYAMDAAQGAQVLFFLSSATNFSPILGAFLADSYVGRKHSMRRSWSWFAYRRIVRVDHRVVAEIKNVVAWLKEGVCAKSKTIVGGRRCVLVDEGKKCYVFCAWIWLHDYSRES</sequence>
<proteinExistence type="predicted"/>
<dbReference type="Proteomes" id="UP001314170">
    <property type="component" value="Unassembled WGS sequence"/>
</dbReference>
<protein>
    <submittedName>
        <fullName evidence="1">Uncharacterized protein</fullName>
    </submittedName>
</protein>
<dbReference type="AlphaFoldDB" id="A0AAV1SLE8"/>
<keyword evidence="2" id="KW-1185">Reference proteome</keyword>
<dbReference type="InterPro" id="IPR036259">
    <property type="entry name" value="MFS_trans_sf"/>
</dbReference>
<comment type="caution">
    <text evidence="1">The sequence shown here is derived from an EMBL/GenBank/DDBJ whole genome shotgun (WGS) entry which is preliminary data.</text>
</comment>
<name>A0AAV1SLE8_9ROSI</name>
<evidence type="ECO:0000313" key="1">
    <source>
        <dbReference type="EMBL" id="CAK7353220.1"/>
    </source>
</evidence>
<organism evidence="1 2">
    <name type="scientific">Dovyalis caffra</name>
    <dbReference type="NCBI Taxonomy" id="77055"/>
    <lineage>
        <taxon>Eukaryota</taxon>
        <taxon>Viridiplantae</taxon>
        <taxon>Streptophyta</taxon>
        <taxon>Embryophyta</taxon>
        <taxon>Tracheophyta</taxon>
        <taxon>Spermatophyta</taxon>
        <taxon>Magnoliopsida</taxon>
        <taxon>eudicotyledons</taxon>
        <taxon>Gunneridae</taxon>
        <taxon>Pentapetalae</taxon>
        <taxon>rosids</taxon>
        <taxon>fabids</taxon>
        <taxon>Malpighiales</taxon>
        <taxon>Salicaceae</taxon>
        <taxon>Flacourtieae</taxon>
        <taxon>Dovyalis</taxon>
    </lineage>
</organism>
<reference evidence="1 2" key="1">
    <citation type="submission" date="2024-01" db="EMBL/GenBank/DDBJ databases">
        <authorList>
            <person name="Waweru B."/>
        </authorList>
    </citation>
    <scope>NUCLEOTIDE SEQUENCE [LARGE SCALE GENOMIC DNA]</scope>
</reference>
<gene>
    <name evidence="1" type="ORF">DCAF_LOCUS24617</name>
</gene>